<comment type="caution">
    <text evidence="3">The sequence shown here is derived from an EMBL/GenBank/DDBJ whole genome shotgun (WGS) entry which is preliminary data.</text>
</comment>
<keyword evidence="2" id="KW-0472">Membrane</keyword>
<feature type="region of interest" description="Disordered" evidence="1">
    <location>
        <begin position="37"/>
        <end position="62"/>
    </location>
</feature>
<dbReference type="EMBL" id="JAUSUB010000021">
    <property type="protein sequence ID" value="MDQ0272275.1"/>
    <property type="molecule type" value="Genomic_DNA"/>
</dbReference>
<dbReference type="InterPro" id="IPR047753">
    <property type="entry name" value="YtzI-like"/>
</dbReference>
<evidence type="ECO:0000256" key="1">
    <source>
        <dbReference type="SAM" id="MobiDB-lite"/>
    </source>
</evidence>
<name>A0ABU0ALY4_9BACI</name>
<dbReference type="NCBIfam" id="NF033232">
    <property type="entry name" value="small_YtzI"/>
    <property type="match status" value="1"/>
</dbReference>
<proteinExistence type="predicted"/>
<dbReference type="Proteomes" id="UP001238088">
    <property type="component" value="Unassembled WGS sequence"/>
</dbReference>
<accession>A0ABU0ALY4</accession>
<feature type="transmembrane region" description="Helical" evidence="2">
    <location>
        <begin position="6"/>
        <end position="23"/>
    </location>
</feature>
<protein>
    <submittedName>
        <fullName evidence="3">Uncharacterized protein YpmB</fullName>
    </submittedName>
</protein>
<keyword evidence="2" id="KW-1133">Transmembrane helix</keyword>
<dbReference type="RefSeq" id="WP_307477557.1">
    <property type="nucleotide sequence ID" value="NZ_JAUSUB010000021.1"/>
</dbReference>
<evidence type="ECO:0000313" key="3">
    <source>
        <dbReference type="EMBL" id="MDQ0272275.1"/>
    </source>
</evidence>
<gene>
    <name evidence="3" type="ORF">J2S17_004167</name>
</gene>
<keyword evidence="4" id="KW-1185">Reference proteome</keyword>
<sequence length="62" mass="6978">MTYIIVIILSIIIVFTVLILSVLTTSKAYTFKHTIDPIDNTGDQPHNIEAQEKTKTDTSKEN</sequence>
<organism evidence="3 4">
    <name type="scientific">Cytobacillus purgationiresistens</name>
    <dbReference type="NCBI Taxonomy" id="863449"/>
    <lineage>
        <taxon>Bacteria</taxon>
        <taxon>Bacillati</taxon>
        <taxon>Bacillota</taxon>
        <taxon>Bacilli</taxon>
        <taxon>Bacillales</taxon>
        <taxon>Bacillaceae</taxon>
        <taxon>Cytobacillus</taxon>
    </lineage>
</organism>
<reference evidence="3 4" key="1">
    <citation type="submission" date="2023-07" db="EMBL/GenBank/DDBJ databases">
        <title>Genomic Encyclopedia of Type Strains, Phase IV (KMG-IV): sequencing the most valuable type-strain genomes for metagenomic binning, comparative biology and taxonomic classification.</title>
        <authorList>
            <person name="Goeker M."/>
        </authorList>
    </citation>
    <scope>NUCLEOTIDE SEQUENCE [LARGE SCALE GENOMIC DNA]</scope>
    <source>
        <strain evidence="3 4">DSM 23494</strain>
    </source>
</reference>
<evidence type="ECO:0000256" key="2">
    <source>
        <dbReference type="SAM" id="Phobius"/>
    </source>
</evidence>
<evidence type="ECO:0000313" key="4">
    <source>
        <dbReference type="Proteomes" id="UP001238088"/>
    </source>
</evidence>
<keyword evidence="2" id="KW-0812">Transmembrane</keyword>
<feature type="compositionally biased region" description="Basic and acidic residues" evidence="1">
    <location>
        <begin position="49"/>
        <end position="62"/>
    </location>
</feature>